<dbReference type="AlphaFoldDB" id="A0A3D1JFE8"/>
<dbReference type="EMBL" id="DPBP01000024">
    <property type="protein sequence ID" value="HCE17321.1"/>
    <property type="molecule type" value="Genomic_DNA"/>
</dbReference>
<dbReference type="SUPFAM" id="SSF55060">
    <property type="entry name" value="GHMP Kinase, C-terminal domain"/>
    <property type="match status" value="1"/>
</dbReference>
<organism evidence="5 6">
    <name type="scientific">Anaerolinea thermolimosa</name>
    <dbReference type="NCBI Taxonomy" id="229919"/>
    <lineage>
        <taxon>Bacteria</taxon>
        <taxon>Bacillati</taxon>
        <taxon>Chloroflexota</taxon>
        <taxon>Anaerolineae</taxon>
        <taxon>Anaerolineales</taxon>
        <taxon>Anaerolineaceae</taxon>
        <taxon>Anaerolinea</taxon>
    </lineage>
</organism>
<dbReference type="InterPro" id="IPR014729">
    <property type="entry name" value="Rossmann-like_a/b/a_fold"/>
</dbReference>
<name>A0A3D1JFE8_9CHLR</name>
<dbReference type="Gene3D" id="3.30.230.120">
    <property type="match status" value="1"/>
</dbReference>
<reference evidence="5 6" key="1">
    <citation type="journal article" date="2018" name="Nat. Biotechnol.">
        <title>A standardized bacterial taxonomy based on genome phylogeny substantially revises the tree of life.</title>
        <authorList>
            <person name="Parks D.H."/>
            <person name="Chuvochina M."/>
            <person name="Waite D.W."/>
            <person name="Rinke C."/>
            <person name="Skarshewski A."/>
            <person name="Chaumeil P.A."/>
            <person name="Hugenholtz P."/>
        </authorList>
    </citation>
    <scope>NUCLEOTIDE SEQUENCE [LARGE SCALE GENOMIC DNA]</scope>
    <source>
        <strain evidence="5">UBA8781</strain>
    </source>
</reference>
<dbReference type="InterPro" id="IPR004821">
    <property type="entry name" value="Cyt_trans-like"/>
</dbReference>
<dbReference type="SUPFAM" id="SSF52374">
    <property type="entry name" value="Nucleotidylyl transferase"/>
    <property type="match status" value="1"/>
</dbReference>
<protein>
    <submittedName>
        <fullName evidence="5">Cytidyltransferase</fullName>
    </submittedName>
</protein>
<dbReference type="GO" id="GO:0016779">
    <property type="term" value="F:nucleotidyltransferase activity"/>
    <property type="evidence" value="ECO:0007669"/>
    <property type="project" value="UniProtKB-KW"/>
</dbReference>
<gene>
    <name evidence="5" type="ORF">DEQ80_05640</name>
</gene>
<dbReference type="InterPro" id="IPR050385">
    <property type="entry name" value="Archaeal_FAD_synthase"/>
</dbReference>
<evidence type="ECO:0000313" key="6">
    <source>
        <dbReference type="Proteomes" id="UP000264141"/>
    </source>
</evidence>
<dbReference type="InterPro" id="IPR036554">
    <property type="entry name" value="GHMP_kinase_C_sf"/>
</dbReference>
<evidence type="ECO:0000259" key="4">
    <source>
        <dbReference type="Pfam" id="PF08544"/>
    </source>
</evidence>
<dbReference type="NCBIfam" id="TIGR00125">
    <property type="entry name" value="cyt_tran_rel"/>
    <property type="match status" value="1"/>
</dbReference>
<keyword evidence="1 5" id="KW-0808">Transferase</keyword>
<dbReference type="Pfam" id="PF08544">
    <property type="entry name" value="GHMP_kinases_C"/>
    <property type="match status" value="1"/>
</dbReference>
<dbReference type="PANTHER" id="PTHR43793:SF1">
    <property type="entry name" value="FAD SYNTHASE"/>
    <property type="match status" value="1"/>
</dbReference>
<keyword evidence="2" id="KW-0548">Nucleotidyltransferase</keyword>
<accession>A0A3D1JFE8</accession>
<evidence type="ECO:0000259" key="3">
    <source>
        <dbReference type="Pfam" id="PF01467"/>
    </source>
</evidence>
<sequence>MPKKVFVSGFFDLLHSGHVAFLEEAARYGDVYVAVGSDRTFYELKGYPPVNSEEERLYMLQSLGSVKQAFLSRGSGVLDFLDEFKRIRPDIFIVNEDGNLQAKRRLCEEYGVEYIVLQRTPRPGLIARSSTGMRSVVTMPFRVDIAGGWLDQPFVSKFYPGPVITVSIEPTVEFNDRSGMASSTRRAALDLWGPRLPVGDPEKLAKILFCYDNPPGKPFISGSQDSIGIVFPGLNISHYRGEYWPERIESVHDEPTLQFIEQSLYLVPLGPRGQEFDVLSRTHIDRDRAKALSDAALACWDAILAHDIQRFGRHFRESFEAQVAMFPLMMTDMVAEMIDQYRERALGWKLSGAGGGGYLILVADKPIEQAIRILIRRKSD</sequence>
<evidence type="ECO:0000256" key="2">
    <source>
        <dbReference type="ARBA" id="ARBA00022695"/>
    </source>
</evidence>
<dbReference type="PANTHER" id="PTHR43793">
    <property type="entry name" value="FAD SYNTHASE"/>
    <property type="match status" value="1"/>
</dbReference>
<proteinExistence type="predicted"/>
<dbReference type="Pfam" id="PF01467">
    <property type="entry name" value="CTP_transf_like"/>
    <property type="match status" value="1"/>
</dbReference>
<dbReference type="Gene3D" id="3.40.50.620">
    <property type="entry name" value="HUPs"/>
    <property type="match status" value="1"/>
</dbReference>
<evidence type="ECO:0000313" key="5">
    <source>
        <dbReference type="EMBL" id="HCE17321.1"/>
    </source>
</evidence>
<feature type="domain" description="GHMP kinase C-terminal" evidence="4">
    <location>
        <begin position="302"/>
        <end position="374"/>
    </location>
</feature>
<dbReference type="Proteomes" id="UP000264141">
    <property type="component" value="Unassembled WGS sequence"/>
</dbReference>
<feature type="domain" description="Cytidyltransferase-like" evidence="3">
    <location>
        <begin position="8"/>
        <end position="116"/>
    </location>
</feature>
<dbReference type="STRING" id="229919.GCA_001050195_03131"/>
<evidence type="ECO:0000256" key="1">
    <source>
        <dbReference type="ARBA" id="ARBA00022679"/>
    </source>
</evidence>
<dbReference type="InterPro" id="IPR013750">
    <property type="entry name" value="GHMP_kinase_C_dom"/>
</dbReference>
<comment type="caution">
    <text evidence="5">The sequence shown here is derived from an EMBL/GenBank/DDBJ whole genome shotgun (WGS) entry which is preliminary data.</text>
</comment>